<sequence length="252" mass="26903">MIIIDSKIDAAAGYAGLTDYRALIANDVRCHGIWTADDVTQDVGGVSRVENFKAGGVPLVQTDSARRPGTVYDQELRRQVLAFNPAGGQFLTATGLTWNSDFPWTMIAIVKTTVGTNTADFHMIAGEFLDPNFVGLNTVNDRITYQVHTGIQARGAAVDVTGREGWNRIMGINIGLGQPIAQANEGPVATGAPAGNNNNSTATVFRVGNQFIPFGGSIDLIALFNASLLDAANADLRTLMAQYLDERNGLFV</sequence>
<reference evidence="1" key="1">
    <citation type="journal article" date="2016" name="Front. Microbiol.">
        <title>Genome Sequence of the Piezophilic, Mesophilic Sulfate-Reducing Bacterium Desulfovibrio indicus J2T.</title>
        <authorList>
            <person name="Cao J."/>
            <person name="Maignien L."/>
            <person name="Shao Z."/>
            <person name="Alain K."/>
            <person name="Jebbar M."/>
        </authorList>
    </citation>
    <scope>NUCLEOTIDE SEQUENCE</scope>
    <source>
        <strain evidence="1">JCM 32048</strain>
    </source>
</reference>
<comment type="caution">
    <text evidence="1">The sequence shown here is derived from an EMBL/GenBank/DDBJ whole genome shotgun (WGS) entry which is preliminary data.</text>
</comment>
<keyword evidence="2" id="KW-1185">Reference proteome</keyword>
<evidence type="ECO:0000313" key="1">
    <source>
        <dbReference type="EMBL" id="GJD65190.1"/>
    </source>
</evidence>
<dbReference type="Proteomes" id="UP001055286">
    <property type="component" value="Unassembled WGS sequence"/>
</dbReference>
<dbReference type="AlphaFoldDB" id="A0AA37HHC4"/>
<dbReference type="RefSeq" id="WP_099900433.1">
    <property type="nucleotide sequence ID" value="NZ_BPQJ01000035.1"/>
</dbReference>
<protein>
    <submittedName>
        <fullName evidence="1">Uncharacterized protein</fullName>
    </submittedName>
</protein>
<evidence type="ECO:0000313" key="2">
    <source>
        <dbReference type="Proteomes" id="UP001055286"/>
    </source>
</evidence>
<proteinExistence type="predicted"/>
<name>A0AA37HHC4_9HYPH</name>
<accession>A0AA37HHC4</accession>
<gene>
    <name evidence="1" type="ORF">MPEAHAMD_5377</name>
</gene>
<dbReference type="EMBL" id="BPQJ01000035">
    <property type="protein sequence ID" value="GJD65190.1"/>
    <property type="molecule type" value="Genomic_DNA"/>
</dbReference>
<organism evidence="1 2">
    <name type="scientific">Methylobacterium frigidaeris</name>
    <dbReference type="NCBI Taxonomy" id="2038277"/>
    <lineage>
        <taxon>Bacteria</taxon>
        <taxon>Pseudomonadati</taxon>
        <taxon>Pseudomonadota</taxon>
        <taxon>Alphaproteobacteria</taxon>
        <taxon>Hyphomicrobiales</taxon>
        <taxon>Methylobacteriaceae</taxon>
        <taxon>Methylobacterium</taxon>
    </lineage>
</organism>
<reference evidence="1" key="2">
    <citation type="submission" date="2021-08" db="EMBL/GenBank/DDBJ databases">
        <authorList>
            <person name="Tani A."/>
            <person name="Ola A."/>
            <person name="Ogura Y."/>
            <person name="Katsura K."/>
            <person name="Hayashi T."/>
        </authorList>
    </citation>
    <scope>NUCLEOTIDE SEQUENCE</scope>
    <source>
        <strain evidence="1">JCM 32048</strain>
    </source>
</reference>